<evidence type="ECO:0000313" key="5">
    <source>
        <dbReference type="EMBL" id="AMP04827.1"/>
    </source>
</evidence>
<keyword evidence="8" id="KW-1185">Reference proteome</keyword>
<dbReference type="AlphaFoldDB" id="A0A127QYC9"/>
<dbReference type="InterPro" id="IPR014031">
    <property type="entry name" value="Ketoacyl_synth_C"/>
</dbReference>
<gene>
    <name evidence="6" type="ORF">CPter291_2876</name>
    <name evidence="5" type="ORF">CPter91_2468</name>
</gene>
<dbReference type="PANTHER" id="PTHR11712">
    <property type="entry name" value="POLYKETIDE SYNTHASE-RELATED"/>
    <property type="match status" value="1"/>
</dbReference>
<dbReference type="OrthoDB" id="9808669at2"/>
<organism evidence="5 7">
    <name type="scientific">Collimonas pratensis</name>
    <dbReference type="NCBI Taxonomy" id="279113"/>
    <lineage>
        <taxon>Bacteria</taxon>
        <taxon>Pseudomonadati</taxon>
        <taxon>Pseudomonadota</taxon>
        <taxon>Betaproteobacteria</taxon>
        <taxon>Burkholderiales</taxon>
        <taxon>Oxalobacteraceae</taxon>
        <taxon>Collimonas</taxon>
    </lineage>
</organism>
<dbReference type="Proteomes" id="UP000074561">
    <property type="component" value="Chromosome"/>
</dbReference>
<evidence type="ECO:0000256" key="1">
    <source>
        <dbReference type="ARBA" id="ARBA00008467"/>
    </source>
</evidence>
<dbReference type="InterPro" id="IPR020841">
    <property type="entry name" value="PKS_Beta-ketoAc_synthase_dom"/>
</dbReference>
<dbReference type="SMART" id="SM00825">
    <property type="entry name" value="PKS_KS"/>
    <property type="match status" value="1"/>
</dbReference>
<dbReference type="GO" id="GO:0006633">
    <property type="term" value="P:fatty acid biosynthetic process"/>
    <property type="evidence" value="ECO:0007669"/>
    <property type="project" value="InterPro"/>
</dbReference>
<dbReference type="Pfam" id="PF00109">
    <property type="entry name" value="ketoacyl-synt"/>
    <property type="match status" value="1"/>
</dbReference>
<dbReference type="PANTHER" id="PTHR11712:SF325">
    <property type="entry name" value="3-OXOACYL-(ACYL-CARRIER-PROTEIN) SYNTHASE II FABF"/>
    <property type="match status" value="1"/>
</dbReference>
<proteinExistence type="inferred from homology"/>
<evidence type="ECO:0000256" key="3">
    <source>
        <dbReference type="RuleBase" id="RU003694"/>
    </source>
</evidence>
<dbReference type="InterPro" id="IPR014030">
    <property type="entry name" value="Ketoacyl_synth_N"/>
</dbReference>
<accession>A0A127QYC9</accession>
<evidence type="ECO:0000313" key="6">
    <source>
        <dbReference type="EMBL" id="AMP15128.1"/>
    </source>
</evidence>
<dbReference type="STRING" id="279113.CPter91_2468"/>
<evidence type="ECO:0000259" key="4">
    <source>
        <dbReference type="PROSITE" id="PS52004"/>
    </source>
</evidence>
<keyword evidence="2 3" id="KW-0808">Transferase</keyword>
<dbReference type="EMBL" id="CP013236">
    <property type="protein sequence ID" value="AMP15128.1"/>
    <property type="molecule type" value="Genomic_DNA"/>
</dbReference>
<sequence>MTAAARHDASARRVVVTGMAGISPIGNDWDAIRSHLGSYRNAVVRMHEWADYDGLNTQLGAPAAEFALSERYNRKTTRSMGRVALMATRASELALIDAGLIDDPLLKSGVCGVAYGSSAGTPAAIGDFGRMMEERSTRGINATTYIKMMAHTAPVNIGVFFGITGRVITTSSACTSGSQGIGYAYEAIRSGRQQVMVAGGAEELCATEAAVFDTLFATSIRNDTPAMTPSPFDRSRDGLVIGEGAGTLILEDYDHARARGARMYAEIVGFGTNSDGCHVTHPNADTMQVAMTLALADAGLPPSAIGYINAHGTGTEQGDIAESHATAAVFGGNTAISSLKSYTGHTLGACGALEAWVSIEMMRSGWFAPTINLQQLDPLCAELDYIVGEGRELQCEYVMSNNFAFGGINTSLIFKRLD</sequence>
<comment type="similarity">
    <text evidence="1 3">Belongs to the thiolase-like superfamily. Beta-ketoacyl-ACP synthases family.</text>
</comment>
<name>A0A127QYC9_9BURK</name>
<dbReference type="NCBIfam" id="NF006587">
    <property type="entry name" value="PRK09116.1"/>
    <property type="match status" value="1"/>
</dbReference>
<dbReference type="KEGG" id="cpra:CPter91_2468"/>
<dbReference type="PROSITE" id="PS52004">
    <property type="entry name" value="KS3_2"/>
    <property type="match status" value="1"/>
</dbReference>
<dbReference type="InterPro" id="IPR018201">
    <property type="entry name" value="Ketoacyl_synth_AS"/>
</dbReference>
<dbReference type="CDD" id="cd00834">
    <property type="entry name" value="KAS_I_II"/>
    <property type="match status" value="1"/>
</dbReference>
<dbReference type="SUPFAM" id="SSF53901">
    <property type="entry name" value="Thiolase-like"/>
    <property type="match status" value="2"/>
</dbReference>
<protein>
    <submittedName>
        <fullName evidence="5">Beta-ketoacyl synthase, C-terminal domain protein</fullName>
    </submittedName>
</protein>
<evidence type="ECO:0000313" key="8">
    <source>
        <dbReference type="Proteomes" id="UP000074914"/>
    </source>
</evidence>
<dbReference type="PATRIC" id="fig|279113.10.peg.2873"/>
<evidence type="ECO:0000313" key="7">
    <source>
        <dbReference type="Proteomes" id="UP000074561"/>
    </source>
</evidence>
<evidence type="ECO:0000256" key="2">
    <source>
        <dbReference type="ARBA" id="ARBA00022679"/>
    </source>
</evidence>
<dbReference type="Gene3D" id="3.40.47.10">
    <property type="match status" value="2"/>
</dbReference>
<dbReference type="InterPro" id="IPR000794">
    <property type="entry name" value="Beta-ketoacyl_synthase"/>
</dbReference>
<dbReference type="PROSITE" id="PS00606">
    <property type="entry name" value="KS3_1"/>
    <property type="match status" value="1"/>
</dbReference>
<dbReference type="GO" id="GO:0005829">
    <property type="term" value="C:cytosol"/>
    <property type="evidence" value="ECO:0007669"/>
    <property type="project" value="TreeGrafter"/>
</dbReference>
<dbReference type="GO" id="GO:0004315">
    <property type="term" value="F:3-oxoacyl-[acyl-carrier-protein] synthase activity"/>
    <property type="evidence" value="ECO:0007669"/>
    <property type="project" value="InterPro"/>
</dbReference>
<dbReference type="EMBL" id="CP013234">
    <property type="protein sequence ID" value="AMP04827.1"/>
    <property type="molecule type" value="Genomic_DNA"/>
</dbReference>
<feature type="domain" description="Ketosynthase family 3 (KS3)" evidence="4">
    <location>
        <begin position="11"/>
        <end position="416"/>
    </location>
</feature>
<dbReference type="Proteomes" id="UP000074914">
    <property type="component" value="Chromosome"/>
</dbReference>
<reference evidence="7 8" key="1">
    <citation type="submission" date="2015-11" db="EMBL/GenBank/DDBJ databases">
        <title>Exploring the genomic traits of fungus-feeding bacterial genus Collimonas.</title>
        <authorList>
            <person name="Song C."/>
            <person name="Schmidt R."/>
            <person name="de Jager V."/>
            <person name="Krzyzanowska D."/>
            <person name="Jongedijk E."/>
            <person name="Cankar K."/>
            <person name="Beekwilder J."/>
            <person name="van Veen A."/>
            <person name="de Boer W."/>
            <person name="van Veen J.A."/>
            <person name="Garbeva P."/>
        </authorList>
    </citation>
    <scope>NUCLEOTIDE SEQUENCE [LARGE SCALE GENOMIC DNA]</scope>
    <source>
        <strain evidence="6 8">Ter291</strain>
        <strain evidence="5 7">Ter91</strain>
    </source>
</reference>
<dbReference type="InterPro" id="IPR016039">
    <property type="entry name" value="Thiolase-like"/>
</dbReference>
<dbReference type="RefSeq" id="WP_061940270.1">
    <property type="nucleotide sequence ID" value="NZ_CP013234.1"/>
</dbReference>
<dbReference type="Pfam" id="PF02801">
    <property type="entry name" value="Ketoacyl-synt_C"/>
    <property type="match status" value="1"/>
</dbReference>